<evidence type="ECO:0000313" key="5">
    <source>
        <dbReference type="Proteomes" id="UP000593566"/>
    </source>
</evidence>
<dbReference type="AlphaFoldDB" id="A0A8H6CRQ4"/>
<dbReference type="PROSITE" id="PS51767">
    <property type="entry name" value="PEPTIDASE_A1"/>
    <property type="match status" value="1"/>
</dbReference>
<dbReference type="InterPro" id="IPR033121">
    <property type="entry name" value="PEPTIDASE_A1"/>
</dbReference>
<proteinExistence type="predicted"/>
<keyword evidence="5" id="KW-1185">Reference proteome</keyword>
<protein>
    <recommendedName>
        <fullName evidence="3">Peptidase A1 domain-containing protein</fullName>
    </recommendedName>
</protein>
<keyword evidence="2" id="KW-0812">Transmembrane</keyword>
<organism evidence="4 5">
    <name type="scientific">Letharia lupina</name>
    <dbReference type="NCBI Taxonomy" id="560253"/>
    <lineage>
        <taxon>Eukaryota</taxon>
        <taxon>Fungi</taxon>
        <taxon>Dikarya</taxon>
        <taxon>Ascomycota</taxon>
        <taxon>Pezizomycotina</taxon>
        <taxon>Lecanoromycetes</taxon>
        <taxon>OSLEUM clade</taxon>
        <taxon>Lecanoromycetidae</taxon>
        <taxon>Lecanorales</taxon>
        <taxon>Lecanorineae</taxon>
        <taxon>Parmeliaceae</taxon>
        <taxon>Letharia</taxon>
    </lineage>
</organism>
<feature type="transmembrane region" description="Helical" evidence="2">
    <location>
        <begin position="292"/>
        <end position="315"/>
    </location>
</feature>
<reference evidence="4 5" key="1">
    <citation type="journal article" date="2020" name="Genomics">
        <title>Complete, high-quality genomes from long-read metagenomic sequencing of two wolf lichen thalli reveals enigmatic genome architecture.</title>
        <authorList>
            <person name="McKenzie S.K."/>
            <person name="Walston R.F."/>
            <person name="Allen J.L."/>
        </authorList>
    </citation>
    <scope>NUCLEOTIDE SEQUENCE [LARGE SCALE GENOMIC DNA]</scope>
    <source>
        <strain evidence="4">WasteWater1</strain>
    </source>
</reference>
<evidence type="ECO:0000313" key="4">
    <source>
        <dbReference type="EMBL" id="KAF6228464.1"/>
    </source>
</evidence>
<dbReference type="Pfam" id="PF00026">
    <property type="entry name" value="Asp"/>
    <property type="match status" value="1"/>
</dbReference>
<dbReference type="RefSeq" id="XP_037156398.1">
    <property type="nucleotide sequence ID" value="XM_037299062.1"/>
</dbReference>
<feature type="compositionally biased region" description="Polar residues" evidence="1">
    <location>
        <begin position="581"/>
        <end position="592"/>
    </location>
</feature>
<evidence type="ECO:0000256" key="2">
    <source>
        <dbReference type="SAM" id="Phobius"/>
    </source>
</evidence>
<dbReference type="InterPro" id="IPR021109">
    <property type="entry name" value="Peptidase_aspartic_dom_sf"/>
</dbReference>
<keyword evidence="2" id="KW-1133">Transmembrane helix</keyword>
<dbReference type="GeneID" id="59336591"/>
<dbReference type="SUPFAM" id="SSF50630">
    <property type="entry name" value="Acid proteases"/>
    <property type="match status" value="1"/>
</dbReference>
<gene>
    <name evidence="4" type="ORF">HO133_008194</name>
</gene>
<dbReference type="Proteomes" id="UP000593566">
    <property type="component" value="Unassembled WGS sequence"/>
</dbReference>
<keyword evidence="2" id="KW-0472">Membrane</keyword>
<feature type="compositionally biased region" description="Basic and acidic residues" evidence="1">
    <location>
        <begin position="563"/>
        <end position="576"/>
    </location>
</feature>
<feature type="domain" description="Peptidase A1" evidence="3">
    <location>
        <begin position="1"/>
        <end position="263"/>
    </location>
</feature>
<feature type="compositionally biased region" description="Basic and acidic residues" evidence="1">
    <location>
        <begin position="724"/>
        <end position="747"/>
    </location>
</feature>
<feature type="region of interest" description="Disordered" evidence="1">
    <location>
        <begin position="545"/>
        <end position="659"/>
    </location>
</feature>
<dbReference type="Gene3D" id="2.40.70.10">
    <property type="entry name" value="Acid Proteases"/>
    <property type="match status" value="2"/>
</dbReference>
<feature type="region of interest" description="Disordered" evidence="1">
    <location>
        <begin position="672"/>
        <end position="787"/>
    </location>
</feature>
<sequence length="806" mass="87872">MIALGLDNAIGGPTLNSQVISALATEDFHMGVFGLGHQGTNISSLSEPHPTFLTAMHNESLIPSLSWAYTAGAQYRYVLGSLTFGGYDRSRFVPNNVPLFLAADISRDLVVGLQSISSTSMNDLTFYQQSLLPNPILTFIDSTLPHIYLPIEACQEFEKTLGLAWNSTAEMYLVNDTLHQSLLSKNLSFSFTIGDAIAGDPTLQITLPYASFDLEVDYPADLDTLRYFPLKRAVNESQFTLGRTFLQEAYIIVDYERSNFSVSQCRFEDGIPADLVAIPSATETPSHLRRNVAIGTSVGTALFLLLATLAAIFAIRRWRQNANTQPSSEATQLRTLFQEPRESIVSFAQEIGHNSTDEPIRELPDSAQARVELLNEQAPSGSGNEIPEMPEALPTVPHELRINRSSHVMVQTRNANNYLIFASTKSARKSWPSFASSDGALCNETVISASALRKEIEMDRASIATSNLKTEIYSLYIRKPLDLNRSLPPTPISESPQVSPVLAESTDDLPSANAHGTVSAFVSPEMPVMTYPATAFKHSASSSFQNRTPHHFALGTSSPMAPDEDRHRDKRFKTAEEIGGSFTSSATTSNSRPNVQPVPPPMPHDRLSTSSHVDSIHPSAAQDPLSRRRANGGLNHDAVDDSDSKGKDKAPPLHDRNRVLETIEEDVGDAITSSSADHEHGEDDSGGSEYNNREDSEIAYLASSGKGRARSLSRGSNTGVSHGAENRSHGEAQDDDMENHGDEHLYHEDEDGGGNDHDGSSGTDAPPSMGGYGMPVQVPWAEPVDPPVQEFRLREDGIWDIRSEGK</sequence>
<feature type="compositionally biased region" description="Basic and acidic residues" evidence="1">
    <location>
        <begin position="637"/>
        <end position="659"/>
    </location>
</feature>
<evidence type="ECO:0000256" key="1">
    <source>
        <dbReference type="SAM" id="MobiDB-lite"/>
    </source>
</evidence>
<dbReference type="EMBL" id="JACCJB010000004">
    <property type="protein sequence ID" value="KAF6228464.1"/>
    <property type="molecule type" value="Genomic_DNA"/>
</dbReference>
<accession>A0A8H6CRQ4</accession>
<name>A0A8H6CRQ4_9LECA</name>
<evidence type="ECO:0000259" key="3">
    <source>
        <dbReference type="PROSITE" id="PS51767"/>
    </source>
</evidence>
<comment type="caution">
    <text evidence="4">The sequence shown here is derived from an EMBL/GenBank/DDBJ whole genome shotgun (WGS) entry which is preliminary data.</text>
</comment>